<dbReference type="VEuPathDB" id="FungiDB:CC77DRAFT_1022600"/>
<dbReference type="RefSeq" id="XP_018383809.1">
    <property type="nucleotide sequence ID" value="XM_018525498.1"/>
</dbReference>
<dbReference type="GeneID" id="29111092"/>
<sequence length="108" mass="12495">MLCVPACKKYRWRGAASDVRSLADPEIRRPGKRIYSDASYSNRERRARTTRFLPLSTTPAFVIITLLLTPRELRLPFLRYRPDLSPHKYPNTAHTTSPTVHTPTFEPQ</sequence>
<dbReference type="Proteomes" id="UP000077248">
    <property type="component" value="Unassembled WGS sequence"/>
</dbReference>
<evidence type="ECO:0000256" key="2">
    <source>
        <dbReference type="SAM" id="Phobius"/>
    </source>
</evidence>
<evidence type="ECO:0000313" key="3">
    <source>
        <dbReference type="EMBL" id="OAG18388.1"/>
    </source>
</evidence>
<feature type="region of interest" description="Disordered" evidence="1">
    <location>
        <begin position="88"/>
        <end position="108"/>
    </location>
</feature>
<evidence type="ECO:0000313" key="4">
    <source>
        <dbReference type="Proteomes" id="UP000077248"/>
    </source>
</evidence>
<reference evidence="3 4" key="1">
    <citation type="submission" date="2016-05" db="EMBL/GenBank/DDBJ databases">
        <title>Comparative analysis of secretome profiles of manganese(II)-oxidizing ascomycete fungi.</title>
        <authorList>
            <consortium name="DOE Joint Genome Institute"/>
            <person name="Zeiner C.A."/>
            <person name="Purvine S.O."/>
            <person name="Zink E.M."/>
            <person name="Wu S."/>
            <person name="Pasa-Tolic L."/>
            <person name="Chaput D.L."/>
            <person name="Haridas S."/>
            <person name="Grigoriev I.V."/>
            <person name="Santelli C.M."/>
            <person name="Hansel C.M."/>
        </authorList>
    </citation>
    <scope>NUCLEOTIDE SEQUENCE [LARGE SCALE GENOMIC DNA]</scope>
    <source>
        <strain evidence="3 4">SRC1lrK2f</strain>
    </source>
</reference>
<dbReference type="AlphaFoldDB" id="A0A177DFZ3"/>
<keyword evidence="2" id="KW-1133">Transmembrane helix</keyword>
<name>A0A177DFZ3_ALTAL</name>
<keyword evidence="2" id="KW-0472">Membrane</keyword>
<keyword evidence="2" id="KW-0812">Transmembrane</keyword>
<protein>
    <submittedName>
        <fullName evidence="3">Uncharacterized protein</fullName>
    </submittedName>
</protein>
<feature type="compositionally biased region" description="Polar residues" evidence="1">
    <location>
        <begin position="92"/>
        <end position="108"/>
    </location>
</feature>
<accession>A0A177DFZ3</accession>
<gene>
    <name evidence="3" type="ORF">CC77DRAFT_1022600</name>
</gene>
<proteinExistence type="predicted"/>
<organism evidence="3 4">
    <name type="scientific">Alternaria alternata</name>
    <name type="common">Alternaria rot fungus</name>
    <name type="synonym">Torula alternata</name>
    <dbReference type="NCBI Taxonomy" id="5599"/>
    <lineage>
        <taxon>Eukaryota</taxon>
        <taxon>Fungi</taxon>
        <taxon>Dikarya</taxon>
        <taxon>Ascomycota</taxon>
        <taxon>Pezizomycotina</taxon>
        <taxon>Dothideomycetes</taxon>
        <taxon>Pleosporomycetidae</taxon>
        <taxon>Pleosporales</taxon>
        <taxon>Pleosporineae</taxon>
        <taxon>Pleosporaceae</taxon>
        <taxon>Alternaria</taxon>
        <taxon>Alternaria sect. Alternaria</taxon>
        <taxon>Alternaria alternata complex</taxon>
    </lineage>
</organism>
<dbReference type="EMBL" id="KV441484">
    <property type="protein sequence ID" value="OAG18388.1"/>
    <property type="molecule type" value="Genomic_DNA"/>
</dbReference>
<dbReference type="KEGG" id="aalt:CC77DRAFT_1022600"/>
<evidence type="ECO:0000256" key="1">
    <source>
        <dbReference type="SAM" id="MobiDB-lite"/>
    </source>
</evidence>
<feature type="transmembrane region" description="Helical" evidence="2">
    <location>
        <begin position="52"/>
        <end position="69"/>
    </location>
</feature>
<keyword evidence="4" id="KW-1185">Reference proteome</keyword>